<gene>
    <name evidence="6" type="ORF">C0Q70_13010</name>
</gene>
<keyword evidence="7" id="KW-1185">Reference proteome</keyword>
<comment type="caution">
    <text evidence="6">The sequence shown here is derived from an EMBL/GenBank/DDBJ whole genome shotgun (WGS) entry which is preliminary data.</text>
</comment>
<feature type="signal peptide" evidence="4">
    <location>
        <begin position="1"/>
        <end position="20"/>
    </location>
</feature>
<dbReference type="EMBL" id="PZQS01000007">
    <property type="protein sequence ID" value="PVD27835.1"/>
    <property type="molecule type" value="Genomic_DNA"/>
</dbReference>
<evidence type="ECO:0000256" key="4">
    <source>
        <dbReference type="SAM" id="SignalP"/>
    </source>
</evidence>
<evidence type="ECO:0000259" key="5">
    <source>
        <dbReference type="Pfam" id="PF00884"/>
    </source>
</evidence>
<dbReference type="Proteomes" id="UP000245119">
    <property type="component" value="Linkage Group LG7"/>
</dbReference>
<dbReference type="InterPro" id="IPR050738">
    <property type="entry name" value="Sulfatase"/>
</dbReference>
<feature type="transmembrane region" description="Helical" evidence="3">
    <location>
        <begin position="189"/>
        <end position="208"/>
    </location>
</feature>
<reference evidence="6 7" key="1">
    <citation type="submission" date="2018-04" db="EMBL/GenBank/DDBJ databases">
        <title>The genome of golden apple snail Pomacea canaliculata provides insight into stress tolerance and invasive adaptation.</title>
        <authorList>
            <person name="Liu C."/>
            <person name="Liu B."/>
            <person name="Ren Y."/>
            <person name="Zhang Y."/>
            <person name="Wang H."/>
            <person name="Li S."/>
            <person name="Jiang F."/>
            <person name="Yin L."/>
            <person name="Zhang G."/>
            <person name="Qian W."/>
            <person name="Fan W."/>
        </authorList>
    </citation>
    <scope>NUCLEOTIDE SEQUENCE [LARGE SCALE GENOMIC DNA]</scope>
    <source>
        <strain evidence="6">SZHN2017</strain>
        <tissue evidence="6">Muscle</tissue>
    </source>
</reference>
<feature type="chain" id="PRO_5015463491" description="Sulfatase N-terminal domain-containing protein" evidence="4">
    <location>
        <begin position="21"/>
        <end position="571"/>
    </location>
</feature>
<comment type="similarity">
    <text evidence="2">Belongs to the sulfatase family.</text>
</comment>
<comment type="cofactor">
    <cofactor evidence="1">
        <name>Ca(2+)</name>
        <dbReference type="ChEBI" id="CHEBI:29108"/>
    </cofactor>
</comment>
<dbReference type="STRING" id="400727.A0A2T7P327"/>
<evidence type="ECO:0000313" key="7">
    <source>
        <dbReference type="Proteomes" id="UP000245119"/>
    </source>
</evidence>
<evidence type="ECO:0000256" key="3">
    <source>
        <dbReference type="SAM" id="Phobius"/>
    </source>
</evidence>
<dbReference type="OrthoDB" id="103349at2759"/>
<feature type="domain" description="Sulfatase N-terminal" evidence="5">
    <location>
        <begin position="27"/>
        <end position="413"/>
    </location>
</feature>
<protein>
    <recommendedName>
        <fullName evidence="5">Sulfatase N-terminal domain-containing protein</fullName>
    </recommendedName>
</protein>
<evidence type="ECO:0000256" key="1">
    <source>
        <dbReference type="ARBA" id="ARBA00001913"/>
    </source>
</evidence>
<sequence>MDCLLIVLLLWLSSLKTVNADEKRDQPNILLFLADDLGYGDLGTFGNSSLPTPHLDRLAAQGVKLTHNIAADTVCTPSRAAFLTGRYPVRSGMAATHPLRVFVFTFAAGALPAKEITFGEIARQAGHKTAFLGKWHVGWSLDKSDPEHQHPLNQGFQYFYGVPTTNVMDFGDHNERLSLYTNPALPRQLLTTFLWVAGVSALLTRVGLIGKTSCVAIILFVGMLCSGLYWLLTNLKLLNSFMYRNYEMVEQPIHLPSVTRKLVTESENFLRARQTDGQPFLLVVSWLHVHDALATAPEFRGRSRYGPYGDAVMEMDWGVGRVVEMLDNLGLSRDTFVYFTSDHGACVNIKDWMGRQVGGYNGPFRGSKFQGSPEGAFRVPGIVRWPARIPAGQVIDEPVSLMDIVPTIADLLHVPLPGDRVIDGKSLVPLLTGETQTSAHEFLFHYCQDEVHAVRYRPRTGNKVWKLSFKEPNDYNTDKLGAACSDVLHLDPPRLYDITSDPAETSPLDSKSYPEVVKTMLSALADHKKSLVAVPNQFSFSRLLWIPWKQAYCKFPACSCQDKQFLGMFND</sequence>
<feature type="transmembrane region" description="Helical" evidence="3">
    <location>
        <begin position="215"/>
        <end position="232"/>
    </location>
</feature>
<dbReference type="GO" id="GO:0004065">
    <property type="term" value="F:arylsulfatase activity"/>
    <property type="evidence" value="ECO:0007669"/>
    <property type="project" value="TreeGrafter"/>
</dbReference>
<keyword evidence="3" id="KW-0812">Transmembrane</keyword>
<organism evidence="6 7">
    <name type="scientific">Pomacea canaliculata</name>
    <name type="common">Golden apple snail</name>
    <dbReference type="NCBI Taxonomy" id="400727"/>
    <lineage>
        <taxon>Eukaryota</taxon>
        <taxon>Metazoa</taxon>
        <taxon>Spiralia</taxon>
        <taxon>Lophotrochozoa</taxon>
        <taxon>Mollusca</taxon>
        <taxon>Gastropoda</taxon>
        <taxon>Caenogastropoda</taxon>
        <taxon>Architaenioglossa</taxon>
        <taxon>Ampullarioidea</taxon>
        <taxon>Ampullariidae</taxon>
        <taxon>Pomacea</taxon>
    </lineage>
</organism>
<dbReference type="Gene3D" id="1.10.287.550">
    <property type="entry name" value="Helix hairpin bin"/>
    <property type="match status" value="1"/>
</dbReference>
<keyword evidence="4" id="KW-0732">Signal</keyword>
<dbReference type="Gene3D" id="3.30.1120.10">
    <property type="match status" value="1"/>
</dbReference>
<keyword evidence="3" id="KW-1133">Transmembrane helix</keyword>
<dbReference type="AlphaFoldDB" id="A0A2T7P327"/>
<proteinExistence type="inferred from homology"/>
<dbReference type="Gene3D" id="3.40.720.10">
    <property type="entry name" value="Alkaline Phosphatase, subunit A"/>
    <property type="match status" value="1"/>
</dbReference>
<dbReference type="PANTHER" id="PTHR42693">
    <property type="entry name" value="ARYLSULFATASE FAMILY MEMBER"/>
    <property type="match status" value="1"/>
</dbReference>
<dbReference type="InterPro" id="IPR017850">
    <property type="entry name" value="Alkaline_phosphatase_core_sf"/>
</dbReference>
<accession>A0A2T7P327</accession>
<keyword evidence="3" id="KW-0472">Membrane</keyword>
<dbReference type="PANTHER" id="PTHR42693:SF49">
    <property type="entry name" value="SULFATASE N-TERMINAL DOMAIN-CONTAINING PROTEIN"/>
    <property type="match status" value="1"/>
</dbReference>
<dbReference type="InterPro" id="IPR000917">
    <property type="entry name" value="Sulfatase_N"/>
</dbReference>
<evidence type="ECO:0000313" key="6">
    <source>
        <dbReference type="EMBL" id="PVD27835.1"/>
    </source>
</evidence>
<name>A0A2T7P327_POMCA</name>
<dbReference type="Pfam" id="PF00884">
    <property type="entry name" value="Sulfatase"/>
    <property type="match status" value="1"/>
</dbReference>
<evidence type="ECO:0000256" key="2">
    <source>
        <dbReference type="ARBA" id="ARBA00008779"/>
    </source>
</evidence>
<dbReference type="SUPFAM" id="SSF53649">
    <property type="entry name" value="Alkaline phosphatase-like"/>
    <property type="match status" value="1"/>
</dbReference>
<dbReference type="Pfam" id="PF14707">
    <property type="entry name" value="Sulfatase_C"/>
    <property type="match status" value="1"/>
</dbReference>